<feature type="region of interest" description="Disordered" evidence="1">
    <location>
        <begin position="1"/>
        <end position="83"/>
    </location>
</feature>
<accession>A0A409W361</accession>
<dbReference type="InterPro" id="IPR006708">
    <property type="entry name" value="Pex19"/>
</dbReference>
<name>A0A409W361_9AGAR</name>
<dbReference type="EMBL" id="NHTK01005845">
    <property type="protein sequence ID" value="PPQ72922.1"/>
    <property type="molecule type" value="Genomic_DNA"/>
</dbReference>
<dbReference type="STRING" id="181874.A0A409W361"/>
<dbReference type="GO" id="GO:0033328">
    <property type="term" value="F:peroxisome membrane targeting sequence binding"/>
    <property type="evidence" value="ECO:0007669"/>
    <property type="project" value="TreeGrafter"/>
</dbReference>
<feature type="region of interest" description="Disordered" evidence="1">
    <location>
        <begin position="172"/>
        <end position="191"/>
    </location>
</feature>
<evidence type="ECO:0000313" key="2">
    <source>
        <dbReference type="EMBL" id="PPQ72922.1"/>
    </source>
</evidence>
<evidence type="ECO:0000313" key="3">
    <source>
        <dbReference type="Proteomes" id="UP000284842"/>
    </source>
</evidence>
<dbReference type="GO" id="GO:0005778">
    <property type="term" value="C:peroxisomal membrane"/>
    <property type="evidence" value="ECO:0007669"/>
    <property type="project" value="TreeGrafter"/>
</dbReference>
<dbReference type="PANTHER" id="PTHR12774:SF2">
    <property type="entry name" value="PEROXISOMAL BIOGENESIS FACTOR 19"/>
    <property type="match status" value="1"/>
</dbReference>
<comment type="caution">
    <text evidence="2">The sequence shown here is derived from an EMBL/GenBank/DDBJ whole genome shotgun (WGS) entry which is preliminary data.</text>
</comment>
<dbReference type="InParanoid" id="A0A409W361"/>
<sequence>MSSSTQPTTEKKVASVEDDLDELDDVLDQFTPTEKEGPLLSDVPLSPVSPVPNTTFGRPRHNTTVDKPPISIPSSTSASNLDPTAEIDEDYFAAEFAKNLQEGMEDLMMKLAGDAAKVGEGVEGEEKGPLSPEQQQKLMKAAWEAMLIEGLNSDGKGLEGLGEVMEEALGEKKDKQKAAMGPEAPPLPAGDFQTRIKQTMDKLKESESKLKDASGAAAGGEPSMADLDNLMKTLGDLGLDGDDTEFGGFLEGLMGQLLTKEVLYEPLKELSTSFPGYLEKNAATLSQEDKTRYEQQRICVAKILAVFDRPAYDDKNAESTKEIMDLMSEMQTYGSPPAEIMGDLPPGFDGNFPNLNDENCVIS</sequence>
<feature type="compositionally biased region" description="Acidic residues" evidence="1">
    <location>
        <begin position="16"/>
        <end position="27"/>
    </location>
</feature>
<dbReference type="Proteomes" id="UP000284842">
    <property type="component" value="Unassembled WGS sequence"/>
</dbReference>
<keyword evidence="3" id="KW-1185">Reference proteome</keyword>
<organism evidence="2 3">
    <name type="scientific">Panaeolus cyanescens</name>
    <dbReference type="NCBI Taxonomy" id="181874"/>
    <lineage>
        <taxon>Eukaryota</taxon>
        <taxon>Fungi</taxon>
        <taxon>Dikarya</taxon>
        <taxon>Basidiomycota</taxon>
        <taxon>Agaricomycotina</taxon>
        <taxon>Agaricomycetes</taxon>
        <taxon>Agaricomycetidae</taxon>
        <taxon>Agaricales</taxon>
        <taxon>Agaricineae</taxon>
        <taxon>Galeropsidaceae</taxon>
        <taxon>Panaeolus</taxon>
    </lineage>
</organism>
<dbReference type="Gene3D" id="1.20.120.900">
    <property type="entry name" value="Pex19, mPTS binding domain"/>
    <property type="match status" value="1"/>
</dbReference>
<dbReference type="GO" id="GO:0045046">
    <property type="term" value="P:protein import into peroxisome membrane"/>
    <property type="evidence" value="ECO:0007669"/>
    <property type="project" value="TreeGrafter"/>
</dbReference>
<dbReference type="InterPro" id="IPR038322">
    <property type="entry name" value="Pex19_C_sf"/>
</dbReference>
<gene>
    <name evidence="2" type="ORF">CVT24_000196</name>
</gene>
<reference evidence="2 3" key="1">
    <citation type="journal article" date="2018" name="Evol. Lett.">
        <title>Horizontal gene cluster transfer increased hallucinogenic mushroom diversity.</title>
        <authorList>
            <person name="Reynolds H.T."/>
            <person name="Vijayakumar V."/>
            <person name="Gluck-Thaler E."/>
            <person name="Korotkin H.B."/>
            <person name="Matheny P.B."/>
            <person name="Slot J.C."/>
        </authorList>
    </citation>
    <scope>NUCLEOTIDE SEQUENCE [LARGE SCALE GENOMIC DNA]</scope>
    <source>
        <strain evidence="2 3">2629</strain>
    </source>
</reference>
<dbReference type="AlphaFoldDB" id="A0A409W361"/>
<dbReference type="OrthoDB" id="21292at2759"/>
<dbReference type="Pfam" id="PF04614">
    <property type="entry name" value="Pex19"/>
    <property type="match status" value="1"/>
</dbReference>
<feature type="compositionally biased region" description="Low complexity" evidence="1">
    <location>
        <begin position="38"/>
        <end position="52"/>
    </location>
</feature>
<proteinExistence type="predicted"/>
<protein>
    <submittedName>
        <fullName evidence="2">Uncharacterized protein</fullName>
    </submittedName>
</protein>
<evidence type="ECO:0000256" key="1">
    <source>
        <dbReference type="SAM" id="MobiDB-lite"/>
    </source>
</evidence>
<dbReference type="PANTHER" id="PTHR12774">
    <property type="entry name" value="PEROXISOMAL BIOGENESIS FACTOR 19"/>
    <property type="match status" value="1"/>
</dbReference>